<dbReference type="AlphaFoldDB" id="A0A8C4RNN1"/>
<dbReference type="InterPro" id="IPR051077">
    <property type="entry name" value="Ca-dependent_lectin"/>
</dbReference>
<dbReference type="GO" id="GO:0005615">
    <property type="term" value="C:extracellular space"/>
    <property type="evidence" value="ECO:0007669"/>
    <property type="project" value="TreeGrafter"/>
</dbReference>
<keyword evidence="1 7" id="KW-0732">Signal</keyword>
<keyword evidence="2" id="KW-0430">Lectin</keyword>
<feature type="domain" description="C-type lectin" evidence="8">
    <location>
        <begin position="171"/>
        <end position="284"/>
    </location>
</feature>
<proteinExistence type="predicted"/>
<feature type="region of interest" description="Disordered" evidence="6">
    <location>
        <begin position="37"/>
        <end position="132"/>
    </location>
</feature>
<reference evidence="9" key="1">
    <citation type="submission" date="2021-06" db="EMBL/GenBank/DDBJ databases">
        <authorList>
            <consortium name="Wellcome Sanger Institute Data Sharing"/>
        </authorList>
    </citation>
    <scope>NUCLEOTIDE SEQUENCE [LARGE SCALE GENOMIC DNA]</scope>
</reference>
<dbReference type="PANTHER" id="PTHR24024:SF15">
    <property type="entry name" value="PULMONARY SURFACTANT-ASSOCIATED PROTEIN D"/>
    <property type="match status" value="1"/>
</dbReference>
<dbReference type="PANTHER" id="PTHR24024">
    <property type="entry name" value="PULMONARY SURFACTANT-ASSOCIATED PROTEIN A"/>
    <property type="match status" value="1"/>
</dbReference>
<dbReference type="GeneTree" id="ENSGT00940000155748"/>
<evidence type="ECO:0000256" key="1">
    <source>
        <dbReference type="ARBA" id="ARBA00022729"/>
    </source>
</evidence>
<keyword evidence="3" id="KW-0106">Calcium</keyword>
<dbReference type="GO" id="GO:0005581">
    <property type="term" value="C:collagen trimer"/>
    <property type="evidence" value="ECO:0007669"/>
    <property type="project" value="UniProtKB-KW"/>
</dbReference>
<dbReference type="Gene3D" id="3.10.100.10">
    <property type="entry name" value="Mannose-Binding Protein A, subunit A"/>
    <property type="match status" value="1"/>
</dbReference>
<keyword evidence="10" id="KW-1185">Reference proteome</keyword>
<dbReference type="Pfam" id="PF01391">
    <property type="entry name" value="Collagen"/>
    <property type="match status" value="1"/>
</dbReference>
<sequence length="290" mass="31251">MSSTLLSQMLLLVLPLLLLLQTWSSLAEEPHQLATCTGYPGIPGSPGNNGVPGRDGRDGQEGREGTKGEKGDIGIQGLPGTEGALGPPGPKGAQGDPGPRGERGVWGPPGKVGPAGEKGEKGEVGALGRPGPPANESLIAALESQLESMSRLWEQFAKLERRFTFTHWRLHKHKLFAVTLNRGTFENGLKLCQEAGGIMLYPENEEENNIFRDLYKKVGPIYIGITDTKTEGSFVDLNDRPLSFTKWKPGEPNNSGGNENCIHIWDNGEWNDTGCNSEMHAICLFLPSSA</sequence>
<evidence type="ECO:0000256" key="4">
    <source>
        <dbReference type="ARBA" id="ARBA00023119"/>
    </source>
</evidence>
<dbReference type="SUPFAM" id="SSF56436">
    <property type="entry name" value="C-type lectin-like"/>
    <property type="match status" value="1"/>
</dbReference>
<evidence type="ECO:0000256" key="7">
    <source>
        <dbReference type="SAM" id="SignalP"/>
    </source>
</evidence>
<dbReference type="InterPro" id="IPR001304">
    <property type="entry name" value="C-type_lectin-like"/>
</dbReference>
<organism evidence="9 10">
    <name type="scientific">Erpetoichthys calabaricus</name>
    <name type="common">Rope fish</name>
    <name type="synonym">Calamoichthys calabaricus</name>
    <dbReference type="NCBI Taxonomy" id="27687"/>
    <lineage>
        <taxon>Eukaryota</taxon>
        <taxon>Metazoa</taxon>
        <taxon>Chordata</taxon>
        <taxon>Craniata</taxon>
        <taxon>Vertebrata</taxon>
        <taxon>Euteleostomi</taxon>
        <taxon>Actinopterygii</taxon>
        <taxon>Polypteriformes</taxon>
        <taxon>Polypteridae</taxon>
        <taxon>Erpetoichthys</taxon>
    </lineage>
</organism>
<dbReference type="PROSITE" id="PS50041">
    <property type="entry name" value="C_TYPE_LECTIN_2"/>
    <property type="match status" value="1"/>
</dbReference>
<dbReference type="SMART" id="SM00034">
    <property type="entry name" value="CLECT"/>
    <property type="match status" value="1"/>
</dbReference>
<dbReference type="InterPro" id="IPR008160">
    <property type="entry name" value="Collagen"/>
</dbReference>
<dbReference type="InterPro" id="IPR016187">
    <property type="entry name" value="CTDL_fold"/>
</dbReference>
<reference evidence="9" key="3">
    <citation type="submission" date="2025-09" db="UniProtKB">
        <authorList>
            <consortium name="Ensembl"/>
        </authorList>
    </citation>
    <scope>IDENTIFICATION</scope>
</reference>
<dbReference type="GO" id="GO:0030246">
    <property type="term" value="F:carbohydrate binding"/>
    <property type="evidence" value="ECO:0007669"/>
    <property type="project" value="UniProtKB-KW"/>
</dbReference>
<keyword evidence="4" id="KW-0176">Collagen</keyword>
<feature type="compositionally biased region" description="Basic and acidic residues" evidence="6">
    <location>
        <begin position="54"/>
        <end position="72"/>
    </location>
</feature>
<evidence type="ECO:0000313" key="9">
    <source>
        <dbReference type="Ensembl" id="ENSECRP00000005284.1"/>
    </source>
</evidence>
<dbReference type="InterPro" id="IPR016186">
    <property type="entry name" value="C-type_lectin-like/link_sf"/>
</dbReference>
<name>A0A8C4RNN1_ERPCA</name>
<keyword evidence="5" id="KW-1015">Disulfide bond</keyword>
<evidence type="ECO:0000256" key="3">
    <source>
        <dbReference type="ARBA" id="ARBA00022837"/>
    </source>
</evidence>
<dbReference type="GO" id="GO:0005771">
    <property type="term" value="C:multivesicular body"/>
    <property type="evidence" value="ECO:0007669"/>
    <property type="project" value="TreeGrafter"/>
</dbReference>
<evidence type="ECO:0000256" key="2">
    <source>
        <dbReference type="ARBA" id="ARBA00022734"/>
    </source>
</evidence>
<dbReference type="PROSITE" id="PS00615">
    <property type="entry name" value="C_TYPE_LECTIN_1"/>
    <property type="match status" value="1"/>
</dbReference>
<dbReference type="Pfam" id="PF00059">
    <property type="entry name" value="Lectin_C"/>
    <property type="match status" value="1"/>
</dbReference>
<feature type="chain" id="PRO_5034341532" description="C-type lectin domain-containing protein" evidence="7">
    <location>
        <begin position="28"/>
        <end position="290"/>
    </location>
</feature>
<dbReference type="Proteomes" id="UP000694620">
    <property type="component" value="Chromosome 3"/>
</dbReference>
<evidence type="ECO:0000256" key="6">
    <source>
        <dbReference type="SAM" id="MobiDB-lite"/>
    </source>
</evidence>
<dbReference type="Ensembl" id="ENSECRT00000005379.1">
    <property type="protein sequence ID" value="ENSECRP00000005284.1"/>
    <property type="gene ID" value="ENSECRG00000003576.1"/>
</dbReference>
<dbReference type="InterPro" id="IPR018378">
    <property type="entry name" value="C-type_lectin_CS"/>
</dbReference>
<evidence type="ECO:0000259" key="8">
    <source>
        <dbReference type="PROSITE" id="PS50041"/>
    </source>
</evidence>
<accession>A0A8C4RNN1</accession>
<protein>
    <recommendedName>
        <fullName evidence="8">C-type lectin domain-containing protein</fullName>
    </recommendedName>
</protein>
<reference evidence="9" key="2">
    <citation type="submission" date="2025-08" db="UniProtKB">
        <authorList>
            <consortium name="Ensembl"/>
        </authorList>
    </citation>
    <scope>IDENTIFICATION</scope>
</reference>
<feature type="signal peptide" evidence="7">
    <location>
        <begin position="1"/>
        <end position="27"/>
    </location>
</feature>
<evidence type="ECO:0000256" key="5">
    <source>
        <dbReference type="ARBA" id="ARBA00023157"/>
    </source>
</evidence>
<evidence type="ECO:0000313" key="10">
    <source>
        <dbReference type="Proteomes" id="UP000694620"/>
    </source>
</evidence>